<dbReference type="InterPro" id="IPR023187">
    <property type="entry name" value="Tscrpt_reg_MarR-type_CS"/>
</dbReference>
<dbReference type="Gene3D" id="1.10.10.10">
    <property type="entry name" value="Winged helix-like DNA-binding domain superfamily/Winged helix DNA-binding domain"/>
    <property type="match status" value="1"/>
</dbReference>
<dbReference type="RefSeq" id="WP_124082079.1">
    <property type="nucleotide sequence ID" value="NZ_UWPJ01000040.1"/>
</dbReference>
<sequence>MARPAPENLKELFSYRLNRLAFVSSRIAARVNETQYELGSRDWRIIGLLGAFAPLSLNALAHEANIDKSQASRSVGELIERGYVKRGADESDGRGVRLDLTPQGRALYRKVFPKAVERNDRMLSILTEEERDVLERALDKLTDHTIALLDELKPRTPKEKKSARGR</sequence>
<evidence type="ECO:0000313" key="5">
    <source>
        <dbReference type="EMBL" id="VCU72523.1"/>
    </source>
</evidence>
<reference evidence="5 6" key="1">
    <citation type="submission" date="2018-10" db="EMBL/GenBank/DDBJ databases">
        <authorList>
            <person name="Criscuolo A."/>
        </authorList>
    </citation>
    <scope>NUCLEOTIDE SEQUENCE [LARGE SCALE GENOMIC DNA]</scope>
    <source>
        <strain evidence="5">DnA1</strain>
    </source>
</reference>
<dbReference type="GO" id="GO:0003700">
    <property type="term" value="F:DNA-binding transcription factor activity"/>
    <property type="evidence" value="ECO:0007669"/>
    <property type="project" value="InterPro"/>
</dbReference>
<evidence type="ECO:0000256" key="2">
    <source>
        <dbReference type="ARBA" id="ARBA00023125"/>
    </source>
</evidence>
<evidence type="ECO:0000256" key="3">
    <source>
        <dbReference type="ARBA" id="ARBA00023163"/>
    </source>
</evidence>
<dbReference type="InterPro" id="IPR036388">
    <property type="entry name" value="WH-like_DNA-bd_sf"/>
</dbReference>
<name>A0A3P4B8G6_9BURK</name>
<dbReference type="EMBL" id="UWPJ01000040">
    <property type="protein sequence ID" value="VCU72523.1"/>
    <property type="molecule type" value="Genomic_DNA"/>
</dbReference>
<proteinExistence type="predicted"/>
<dbReference type="PROSITE" id="PS01117">
    <property type="entry name" value="HTH_MARR_1"/>
    <property type="match status" value="1"/>
</dbReference>
<evidence type="ECO:0000313" key="6">
    <source>
        <dbReference type="Proteomes" id="UP000277294"/>
    </source>
</evidence>
<dbReference type="Proteomes" id="UP000277294">
    <property type="component" value="Unassembled WGS sequence"/>
</dbReference>
<keyword evidence="3" id="KW-0804">Transcription</keyword>
<gene>
    <name evidence="5" type="ORF">PIGHUM_04624</name>
</gene>
<dbReference type="InterPro" id="IPR052067">
    <property type="entry name" value="Metal_resp_HTH_trans_reg"/>
</dbReference>
<accession>A0A3P4B8G6</accession>
<evidence type="ECO:0000256" key="1">
    <source>
        <dbReference type="ARBA" id="ARBA00023015"/>
    </source>
</evidence>
<keyword evidence="6" id="KW-1185">Reference proteome</keyword>
<feature type="domain" description="HTH marR-type" evidence="4">
    <location>
        <begin position="10"/>
        <end position="143"/>
    </location>
</feature>
<dbReference type="SUPFAM" id="SSF46785">
    <property type="entry name" value="Winged helix' DNA-binding domain"/>
    <property type="match status" value="1"/>
</dbReference>
<dbReference type="Pfam" id="PF12802">
    <property type="entry name" value="MarR_2"/>
    <property type="match status" value="1"/>
</dbReference>
<keyword evidence="1" id="KW-0805">Transcription regulation</keyword>
<dbReference type="PANTHER" id="PTHR35790">
    <property type="entry name" value="HTH-TYPE TRANSCRIPTIONAL REGULATOR PCHR"/>
    <property type="match status" value="1"/>
</dbReference>
<dbReference type="GO" id="GO:0003677">
    <property type="term" value="F:DNA binding"/>
    <property type="evidence" value="ECO:0007669"/>
    <property type="project" value="UniProtKB-KW"/>
</dbReference>
<dbReference type="PANTHER" id="PTHR35790:SF4">
    <property type="entry name" value="HTH-TYPE TRANSCRIPTIONAL REGULATOR PCHR"/>
    <property type="match status" value="1"/>
</dbReference>
<dbReference type="SMART" id="SM00347">
    <property type="entry name" value="HTH_MARR"/>
    <property type="match status" value="1"/>
</dbReference>
<organism evidence="5 6">
    <name type="scientific">Pigmentiphaga humi</name>
    <dbReference type="NCBI Taxonomy" id="2478468"/>
    <lineage>
        <taxon>Bacteria</taxon>
        <taxon>Pseudomonadati</taxon>
        <taxon>Pseudomonadota</taxon>
        <taxon>Betaproteobacteria</taxon>
        <taxon>Burkholderiales</taxon>
        <taxon>Alcaligenaceae</taxon>
        <taxon>Pigmentiphaga</taxon>
    </lineage>
</organism>
<dbReference type="InterPro" id="IPR036390">
    <property type="entry name" value="WH_DNA-bd_sf"/>
</dbReference>
<keyword evidence="2" id="KW-0238">DNA-binding</keyword>
<protein>
    <submittedName>
        <fullName evidence="5">Transcriptional repressor MprA</fullName>
    </submittedName>
</protein>
<dbReference type="PROSITE" id="PS50995">
    <property type="entry name" value="HTH_MARR_2"/>
    <property type="match status" value="1"/>
</dbReference>
<dbReference type="AlphaFoldDB" id="A0A3P4B8G6"/>
<dbReference type="PRINTS" id="PR00598">
    <property type="entry name" value="HTHMARR"/>
</dbReference>
<dbReference type="OrthoDB" id="8682420at2"/>
<dbReference type="InterPro" id="IPR000835">
    <property type="entry name" value="HTH_MarR-typ"/>
</dbReference>
<evidence type="ECO:0000259" key="4">
    <source>
        <dbReference type="PROSITE" id="PS50995"/>
    </source>
</evidence>